<keyword evidence="4" id="KW-1185">Reference proteome</keyword>
<dbReference type="RefSeq" id="WP_125089167.1">
    <property type="nucleotide sequence ID" value="NZ_RSAA01000006.1"/>
</dbReference>
<protein>
    <submittedName>
        <fullName evidence="3">Nuclear transport factor 2 family protein</fullName>
    </submittedName>
</protein>
<reference evidence="3 4" key="1">
    <citation type="submission" date="2018-11" db="EMBL/GenBank/DDBJ databases">
        <title>Saccharopolyspora rhizosphaerae sp. nov., an actinomycete isolated from rhizosphere soil in Thailand.</title>
        <authorList>
            <person name="Intra B."/>
            <person name="Euanorasetr J."/>
            <person name="Take A."/>
            <person name="Inahashi Y."/>
            <person name="Mori M."/>
            <person name="Panbangred W."/>
            <person name="Matsumoto A."/>
        </authorList>
    </citation>
    <scope>NUCLEOTIDE SEQUENCE [LARGE SCALE GENOMIC DNA]</scope>
    <source>
        <strain evidence="3 4">H219</strain>
    </source>
</reference>
<accession>A0A426JZX2</accession>
<dbReference type="EMBL" id="RSAA01000006">
    <property type="protein sequence ID" value="RRO18668.1"/>
    <property type="molecule type" value="Genomic_DNA"/>
</dbReference>
<sequence length="193" mass="20722">MPSGGGGVRRAPGRSDRGRGVRPVWAFNLDVALGAVFPAPVGRARAGEREDRGRPGSGARGRAVARGWAQPDAHAWDDLLSPDVELHQPLLPDRRGREALADEYGRLFELMPDLRGEVRRWWTEGEVLVVDLVLLAHLGDRELRLPVIDRLTVDSDGRIAAGRASDARDPGVAGATADLAALAALVALRGGRR</sequence>
<gene>
    <name evidence="3" type="ORF">EIL87_06015</name>
</gene>
<comment type="caution">
    <text evidence="3">The sequence shown here is derived from an EMBL/GenBank/DDBJ whole genome shotgun (WGS) entry which is preliminary data.</text>
</comment>
<organism evidence="3 4">
    <name type="scientific">Saccharopolyspora rhizosphaerae</name>
    <dbReference type="NCBI Taxonomy" id="2492662"/>
    <lineage>
        <taxon>Bacteria</taxon>
        <taxon>Bacillati</taxon>
        <taxon>Actinomycetota</taxon>
        <taxon>Actinomycetes</taxon>
        <taxon>Pseudonocardiales</taxon>
        <taxon>Pseudonocardiaceae</taxon>
        <taxon>Saccharopolyspora</taxon>
    </lineage>
</organism>
<dbReference type="Proteomes" id="UP000274515">
    <property type="component" value="Unassembled WGS sequence"/>
</dbReference>
<proteinExistence type="predicted"/>
<feature type="region of interest" description="Disordered" evidence="1">
    <location>
        <begin position="44"/>
        <end position="65"/>
    </location>
</feature>
<dbReference type="Pfam" id="PF12680">
    <property type="entry name" value="SnoaL_2"/>
    <property type="match status" value="1"/>
</dbReference>
<dbReference type="InterPro" id="IPR032710">
    <property type="entry name" value="NTF2-like_dom_sf"/>
</dbReference>
<feature type="domain" description="SnoaL-like" evidence="2">
    <location>
        <begin position="63"/>
        <end position="160"/>
    </location>
</feature>
<dbReference type="InterPro" id="IPR037401">
    <property type="entry name" value="SnoaL-like"/>
</dbReference>
<dbReference type="SUPFAM" id="SSF54427">
    <property type="entry name" value="NTF2-like"/>
    <property type="match status" value="1"/>
</dbReference>
<feature type="compositionally biased region" description="Basic and acidic residues" evidence="1">
    <location>
        <begin position="45"/>
        <end position="54"/>
    </location>
</feature>
<evidence type="ECO:0000256" key="1">
    <source>
        <dbReference type="SAM" id="MobiDB-lite"/>
    </source>
</evidence>
<evidence type="ECO:0000313" key="3">
    <source>
        <dbReference type="EMBL" id="RRO18668.1"/>
    </source>
</evidence>
<name>A0A426JZX2_9PSEU</name>
<evidence type="ECO:0000259" key="2">
    <source>
        <dbReference type="Pfam" id="PF12680"/>
    </source>
</evidence>
<evidence type="ECO:0000313" key="4">
    <source>
        <dbReference type="Proteomes" id="UP000274515"/>
    </source>
</evidence>
<dbReference type="Gene3D" id="3.10.450.50">
    <property type="match status" value="1"/>
</dbReference>
<dbReference type="AlphaFoldDB" id="A0A426JZX2"/>